<evidence type="ECO:0000313" key="2">
    <source>
        <dbReference type="EMBL" id="TBU30374.1"/>
    </source>
</evidence>
<dbReference type="EMBL" id="ML143406">
    <property type="protein sequence ID" value="TBU30374.1"/>
    <property type="molecule type" value="Genomic_DNA"/>
</dbReference>
<dbReference type="SUPFAM" id="SSF47240">
    <property type="entry name" value="Ferritin-like"/>
    <property type="match status" value="1"/>
</dbReference>
<organism evidence="2">
    <name type="scientific">Dichomitus squalens</name>
    <dbReference type="NCBI Taxonomy" id="114155"/>
    <lineage>
        <taxon>Eukaryota</taxon>
        <taxon>Fungi</taxon>
        <taxon>Dikarya</taxon>
        <taxon>Basidiomycota</taxon>
        <taxon>Agaricomycotina</taxon>
        <taxon>Agaricomycetes</taxon>
        <taxon>Polyporales</taxon>
        <taxon>Polyporaceae</taxon>
        <taxon>Dichomitus</taxon>
    </lineage>
</organism>
<dbReference type="InterPro" id="IPR009078">
    <property type="entry name" value="Ferritin-like_SF"/>
</dbReference>
<keyword evidence="1" id="KW-0732">Signal</keyword>
<dbReference type="PANTHER" id="PTHR38705">
    <property type="entry name" value="PROTEIN RDS1"/>
    <property type="match status" value="1"/>
</dbReference>
<dbReference type="AlphaFoldDB" id="A0A4Q9MRB3"/>
<feature type="chain" id="PRO_5020843541" evidence="1">
    <location>
        <begin position="26"/>
        <end position="297"/>
    </location>
</feature>
<evidence type="ECO:0000256" key="1">
    <source>
        <dbReference type="SAM" id="SignalP"/>
    </source>
</evidence>
<gene>
    <name evidence="2" type="ORF">BD311DRAFT_864127</name>
</gene>
<proteinExistence type="predicted"/>
<dbReference type="OrthoDB" id="1001765at2759"/>
<dbReference type="Proteomes" id="UP000292957">
    <property type="component" value="Unassembled WGS sequence"/>
</dbReference>
<accession>A0A4Q9MRB3</accession>
<name>A0A4Q9MRB3_9APHY</name>
<dbReference type="PANTHER" id="PTHR38705:SF1">
    <property type="entry name" value="PROTEIN RDS1"/>
    <property type="match status" value="1"/>
</dbReference>
<dbReference type="InterPro" id="IPR039254">
    <property type="entry name" value="Rds1"/>
</dbReference>
<feature type="signal peptide" evidence="1">
    <location>
        <begin position="1"/>
        <end position="25"/>
    </location>
</feature>
<sequence length="297" mass="31756">MVLTPHFRLFFSAVCAAAFIASAVGVPTLSQSDISLLQFALTLEHLENAFYTGALQKYSDNDFEAAGLSSEIRGRYEQILEHEREHENILEVVLGVDAVARCEYDFPYNSPLSFAALSGIFESVGTSAYIGASGLLSDKEVLTYGAAILGVEARQASWVNAAVLGRAPWNEGFDTPLSIDAAYSLTSTFISNCPSSNPPLQVQAFPPLTLSDASPSPGSSITVSYNDSNESCGLARYTAWFDGLQVEHSVLQEDGQTTVPPDLLGTAYVVVVCGLDTPSDKNMLSGFAVVQIPSDMD</sequence>
<protein>
    <submittedName>
        <fullName evidence="2">Ferritin-like domain-containing protein</fullName>
    </submittedName>
</protein>
<reference evidence="2" key="1">
    <citation type="submission" date="2019-01" db="EMBL/GenBank/DDBJ databases">
        <title>Draft genome sequences of three monokaryotic isolates of the white-rot basidiomycete fungus Dichomitus squalens.</title>
        <authorList>
            <consortium name="DOE Joint Genome Institute"/>
            <person name="Lopez S.C."/>
            <person name="Andreopoulos B."/>
            <person name="Pangilinan J."/>
            <person name="Lipzen A."/>
            <person name="Riley R."/>
            <person name="Ahrendt S."/>
            <person name="Ng V."/>
            <person name="Barry K."/>
            <person name="Daum C."/>
            <person name="Grigoriev I.V."/>
            <person name="Hilden K.S."/>
            <person name="Makela M.R."/>
            <person name="de Vries R.P."/>
        </authorList>
    </citation>
    <scope>NUCLEOTIDE SEQUENCE [LARGE SCALE GENOMIC DNA]</scope>
    <source>
        <strain evidence="2">OM18370.1</strain>
    </source>
</reference>
<dbReference type="Pfam" id="PF13668">
    <property type="entry name" value="Ferritin_2"/>
    <property type="match status" value="1"/>
</dbReference>